<organism evidence="1 2">
    <name type="scientific">Paenibacillus hodogayensis</name>
    <dbReference type="NCBI Taxonomy" id="279208"/>
    <lineage>
        <taxon>Bacteria</taxon>
        <taxon>Bacillati</taxon>
        <taxon>Bacillota</taxon>
        <taxon>Bacilli</taxon>
        <taxon>Bacillales</taxon>
        <taxon>Paenibacillaceae</taxon>
        <taxon>Paenibacillus</taxon>
    </lineage>
</organism>
<dbReference type="InterPro" id="IPR014986">
    <property type="entry name" value="XkdN-like"/>
</dbReference>
<gene>
    <name evidence="1" type="ORF">ACFFNY_21815</name>
</gene>
<sequence length="140" mass="15564">MSDLSMFFAQSAVADTTEEVVVSERFKDKDGQPAAWKLRSMTQAESEECRKAATKYGKGKNGVRLPEVDPDEYMAKLAVSSVIFPDLRNAELQKSYGTLGAESLLRHMLLPGEYAVLLEKVQELNGFDKSLDELVDEAKN</sequence>
<evidence type="ECO:0000313" key="1">
    <source>
        <dbReference type="EMBL" id="MFB9754215.1"/>
    </source>
</evidence>
<keyword evidence="2" id="KW-1185">Reference proteome</keyword>
<accession>A0ABV5W0W5</accession>
<evidence type="ECO:0000313" key="2">
    <source>
        <dbReference type="Proteomes" id="UP001589619"/>
    </source>
</evidence>
<reference evidence="1 2" key="1">
    <citation type="submission" date="2024-09" db="EMBL/GenBank/DDBJ databases">
        <authorList>
            <person name="Sun Q."/>
            <person name="Mori K."/>
        </authorList>
    </citation>
    <scope>NUCLEOTIDE SEQUENCE [LARGE SCALE GENOMIC DNA]</scope>
    <source>
        <strain evidence="1 2">JCM 12520</strain>
    </source>
</reference>
<dbReference type="RefSeq" id="WP_344914080.1">
    <property type="nucleotide sequence ID" value="NZ_BAAAYO010000013.1"/>
</dbReference>
<dbReference type="InterPro" id="IPR038559">
    <property type="entry name" value="XkdN-like_sf"/>
</dbReference>
<dbReference type="EMBL" id="JBHMAG010000014">
    <property type="protein sequence ID" value="MFB9754215.1"/>
    <property type="molecule type" value="Genomic_DNA"/>
</dbReference>
<protein>
    <submittedName>
        <fullName evidence="1">Phage portal protein</fullName>
    </submittedName>
</protein>
<name>A0ABV5W0W5_9BACL</name>
<dbReference type="Pfam" id="PF08890">
    <property type="entry name" value="Phage_TAC_5"/>
    <property type="match status" value="1"/>
</dbReference>
<dbReference type="Gene3D" id="3.30.2220.30">
    <property type="match status" value="1"/>
</dbReference>
<comment type="caution">
    <text evidence="1">The sequence shown here is derived from an EMBL/GenBank/DDBJ whole genome shotgun (WGS) entry which is preliminary data.</text>
</comment>
<proteinExistence type="predicted"/>
<dbReference type="Proteomes" id="UP001589619">
    <property type="component" value="Unassembled WGS sequence"/>
</dbReference>